<dbReference type="InterPro" id="IPR019533">
    <property type="entry name" value="Peptidase_S26"/>
</dbReference>
<comment type="subcellular location">
    <subcellularLocation>
        <location evidence="7">Membrane</location>
        <topology evidence="7">Single-pass type II membrane protein</topology>
    </subcellularLocation>
</comment>
<comment type="catalytic activity">
    <reaction evidence="1 7">
        <text>Cleavage of hydrophobic, N-terminal signal or leader sequences from secreted and periplasmic proteins.</text>
        <dbReference type="EC" id="3.4.21.89"/>
    </reaction>
</comment>
<evidence type="ECO:0000256" key="1">
    <source>
        <dbReference type="ARBA" id="ARBA00000677"/>
    </source>
</evidence>
<evidence type="ECO:0000313" key="11">
    <source>
        <dbReference type="Proteomes" id="UP000280066"/>
    </source>
</evidence>
<evidence type="ECO:0000256" key="7">
    <source>
        <dbReference type="RuleBase" id="RU362042"/>
    </source>
</evidence>
<dbReference type="Proteomes" id="UP000280066">
    <property type="component" value="Unassembled WGS sequence"/>
</dbReference>
<comment type="caution">
    <text evidence="10">The sequence shown here is derived from an EMBL/GenBank/DDBJ whole genome shotgun (WGS) entry which is preliminary data.</text>
</comment>
<dbReference type="CDD" id="cd06530">
    <property type="entry name" value="S26_SPase_I"/>
    <property type="match status" value="2"/>
</dbReference>
<evidence type="ECO:0000256" key="3">
    <source>
        <dbReference type="ARBA" id="ARBA00013208"/>
    </source>
</evidence>
<evidence type="ECO:0000256" key="5">
    <source>
        <dbReference type="ARBA" id="ARBA00022801"/>
    </source>
</evidence>
<dbReference type="InterPro" id="IPR000223">
    <property type="entry name" value="Pept_S26A_signal_pept_1"/>
</dbReference>
<evidence type="ECO:0000256" key="6">
    <source>
        <dbReference type="PIRSR" id="PIRSR600223-1"/>
    </source>
</evidence>
<keyword evidence="7" id="KW-0645">Protease</keyword>
<feature type="active site" evidence="6">
    <location>
        <position position="149"/>
    </location>
</feature>
<protein>
    <recommendedName>
        <fullName evidence="4 7">Signal peptidase I</fullName>
        <ecNumber evidence="3 7">3.4.21.89</ecNumber>
    </recommendedName>
</protein>
<reference evidence="10 11" key="1">
    <citation type="submission" date="2018-12" db="EMBL/GenBank/DDBJ databases">
        <authorList>
            <person name="Feng G."/>
            <person name="Zhu H."/>
        </authorList>
    </citation>
    <scope>NUCLEOTIDE SEQUENCE [LARGE SCALE GENOMIC DNA]</scope>
    <source>
        <strain evidence="10 11">9PBR-2</strain>
    </source>
</reference>
<name>A0A3R9U6L0_9BACT</name>
<feature type="active site" evidence="6">
    <location>
        <position position="62"/>
    </location>
</feature>
<dbReference type="InterPro" id="IPR036286">
    <property type="entry name" value="LexA/Signal_pep-like_sf"/>
</dbReference>
<dbReference type="InterPro" id="IPR019758">
    <property type="entry name" value="Pept_S26A_signal_pept_1_CS"/>
</dbReference>
<evidence type="ECO:0000256" key="4">
    <source>
        <dbReference type="ARBA" id="ARBA00019232"/>
    </source>
</evidence>
<accession>A0A3R9U6L0</accession>
<dbReference type="Gene3D" id="2.10.109.10">
    <property type="entry name" value="Umud Fragment, subunit A"/>
    <property type="match status" value="2"/>
</dbReference>
<dbReference type="GO" id="GO:0009003">
    <property type="term" value="F:signal peptidase activity"/>
    <property type="evidence" value="ECO:0007669"/>
    <property type="project" value="UniProtKB-EC"/>
</dbReference>
<dbReference type="SUPFAM" id="SSF51306">
    <property type="entry name" value="LexA/Signal peptidase"/>
    <property type="match status" value="1"/>
</dbReference>
<dbReference type="NCBIfam" id="TIGR02227">
    <property type="entry name" value="sigpep_I_bact"/>
    <property type="match status" value="2"/>
</dbReference>
<proteinExistence type="inferred from homology"/>
<keyword evidence="11" id="KW-1185">Reference proteome</keyword>
<keyword evidence="5 7" id="KW-0378">Hydrolase</keyword>
<organism evidence="10 11">
    <name type="scientific">Hymenobacter metallilatus</name>
    <dbReference type="NCBI Taxonomy" id="2493666"/>
    <lineage>
        <taxon>Bacteria</taxon>
        <taxon>Pseudomonadati</taxon>
        <taxon>Bacteroidota</taxon>
        <taxon>Cytophagia</taxon>
        <taxon>Cytophagales</taxon>
        <taxon>Hymenobacteraceae</taxon>
        <taxon>Hymenobacter</taxon>
    </lineage>
</organism>
<dbReference type="PROSITE" id="PS00761">
    <property type="entry name" value="SPASE_I_3"/>
    <property type="match status" value="1"/>
</dbReference>
<gene>
    <name evidence="10" type="primary">lepB</name>
    <name evidence="10" type="ORF">EI290_21585</name>
</gene>
<dbReference type="EC" id="3.4.21.89" evidence="3 7"/>
<feature type="domain" description="Peptidase S26" evidence="9">
    <location>
        <begin position="32"/>
        <end position="174"/>
    </location>
</feature>
<evidence type="ECO:0000256" key="2">
    <source>
        <dbReference type="ARBA" id="ARBA00009370"/>
    </source>
</evidence>
<dbReference type="AlphaFoldDB" id="A0A3R9U6L0"/>
<dbReference type="PRINTS" id="PR00727">
    <property type="entry name" value="LEADERPTASE"/>
</dbReference>
<dbReference type="Pfam" id="PF10502">
    <property type="entry name" value="Peptidase_S26"/>
    <property type="match status" value="2"/>
</dbReference>
<dbReference type="GO" id="GO:0006465">
    <property type="term" value="P:signal peptide processing"/>
    <property type="evidence" value="ECO:0007669"/>
    <property type="project" value="InterPro"/>
</dbReference>
<dbReference type="RefSeq" id="WP_125433730.1">
    <property type="nucleotide sequence ID" value="NZ_RWIS01000022.1"/>
</dbReference>
<evidence type="ECO:0000259" key="9">
    <source>
        <dbReference type="Pfam" id="PF10502"/>
    </source>
</evidence>
<evidence type="ECO:0000256" key="8">
    <source>
        <dbReference type="SAM" id="MobiDB-lite"/>
    </source>
</evidence>
<dbReference type="GO" id="GO:0016020">
    <property type="term" value="C:membrane"/>
    <property type="evidence" value="ECO:0007669"/>
    <property type="project" value="UniProtKB-SubCell"/>
</dbReference>
<sequence length="405" mass="46034">MAVQSWEKYLEKNPPTPATPGKEPKKRKSAAREWGDAILFAVVAATLIRWATFEAYTIPTPSMEHSLLVGDYLFVSKLHYGPRTPQTPLQVPLTHQTIWGTNLKSYSDLIQLPSYRLPGFSEVKNNDVVVFNVPFEDQHPADLRTNYIKRCIGIAGDALEIKQGKVFINGKPAVNFPEMQSSYFLQIPQANDDLLAAFKQYGVVNYDTPEGLPYQADTDYGRGYEVHMTQAAYDYFKQQPYVKGIIDLKTPPGQPERGQQVFPNNPDYLPSQPNNPLNPLPFPTWNKDNYGPLQIPKEGQTVQLTPQNSAIYQKIILRYEHNEGISVDASGQILQNGQPLKSYTFKQNYYFMMGDNRHNSLDSRFWGFVPADHIVGKAVLIWLSVDPNASFSQKIRWNRLFDLVN</sequence>
<dbReference type="EMBL" id="RWIS01000022">
    <property type="protein sequence ID" value="RSK23889.1"/>
    <property type="molecule type" value="Genomic_DNA"/>
</dbReference>
<feature type="domain" description="Peptidase S26" evidence="9">
    <location>
        <begin position="343"/>
        <end position="382"/>
    </location>
</feature>
<dbReference type="PANTHER" id="PTHR43390:SF1">
    <property type="entry name" value="CHLOROPLAST PROCESSING PEPTIDASE"/>
    <property type="match status" value="1"/>
</dbReference>
<comment type="similarity">
    <text evidence="2 7">Belongs to the peptidase S26 family.</text>
</comment>
<dbReference type="GO" id="GO:0004252">
    <property type="term" value="F:serine-type endopeptidase activity"/>
    <property type="evidence" value="ECO:0007669"/>
    <property type="project" value="InterPro"/>
</dbReference>
<evidence type="ECO:0000313" key="10">
    <source>
        <dbReference type="EMBL" id="RSK23889.1"/>
    </source>
</evidence>
<feature type="region of interest" description="Disordered" evidence="8">
    <location>
        <begin position="1"/>
        <end position="28"/>
    </location>
</feature>
<dbReference type="PANTHER" id="PTHR43390">
    <property type="entry name" value="SIGNAL PEPTIDASE I"/>
    <property type="match status" value="1"/>
</dbReference>
<dbReference type="OrthoDB" id="9802919at2"/>